<feature type="compositionally biased region" description="Basic and acidic residues" evidence="10">
    <location>
        <begin position="277"/>
        <end position="286"/>
    </location>
</feature>
<evidence type="ECO:0000256" key="8">
    <source>
        <dbReference type="ARBA" id="ARBA00023180"/>
    </source>
</evidence>
<dbReference type="Pfam" id="PF04089">
    <property type="entry name" value="BRICHOS"/>
    <property type="match status" value="1"/>
</dbReference>
<dbReference type="AlphaFoldDB" id="A0A9X0CGS5"/>
<accession>A0A9X0CGS5</accession>
<evidence type="ECO:0000259" key="12">
    <source>
        <dbReference type="PROSITE" id="PS50869"/>
    </source>
</evidence>
<keyword evidence="9" id="KW-1003">Cell membrane</keyword>
<protein>
    <recommendedName>
        <fullName evidence="9">Integral membrane protein 2</fullName>
    </recommendedName>
</protein>
<feature type="region of interest" description="Disordered" evidence="10">
    <location>
        <begin position="263"/>
        <end position="300"/>
    </location>
</feature>
<comment type="subcellular location">
    <subcellularLocation>
        <location evidence="1 9">Membrane</location>
        <topology evidence="1 9">Single-pass type II membrane protein</topology>
    </subcellularLocation>
</comment>
<feature type="region of interest" description="Disordered" evidence="10">
    <location>
        <begin position="170"/>
        <end position="190"/>
    </location>
</feature>
<sequence length="300" mass="33766">MVYFFIVTVVLLSSTSGGPVYKSDERTEDFSPKEVVDFNVDISEAGQEYIERIEVDEDKQTELFQVPAHPGVDRSDVLNDFKQRLTMLRFLDSKICYLFPLASHQSTPKKLIRDLEMAKQIVITETRRVDTTWLIDGEMTNRSVLSEELADFCAMYPIYQVKETRGSVKVTESEPEERANRRRRRIRTSPIGKSLCPGGMDLNTAQQICPEPEKRCQEKGSCYNYVLCGNSRRGRAKRCQNRHGVSKITCCKYICLNFDASREESGDGPGDVPGDDPGDRSGDGPGDRPGSGDTGVLERL</sequence>
<keyword evidence="3" id="KW-0812">Transmembrane</keyword>
<organism evidence="13 14">
    <name type="scientific">Desmophyllum pertusum</name>
    <dbReference type="NCBI Taxonomy" id="174260"/>
    <lineage>
        <taxon>Eukaryota</taxon>
        <taxon>Metazoa</taxon>
        <taxon>Cnidaria</taxon>
        <taxon>Anthozoa</taxon>
        <taxon>Hexacorallia</taxon>
        <taxon>Scleractinia</taxon>
        <taxon>Caryophylliina</taxon>
        <taxon>Caryophylliidae</taxon>
        <taxon>Desmophyllum</taxon>
    </lineage>
</organism>
<evidence type="ECO:0000256" key="3">
    <source>
        <dbReference type="ARBA" id="ARBA00022692"/>
    </source>
</evidence>
<keyword evidence="4 9" id="KW-0735">Signal-anchor</keyword>
<evidence type="ECO:0000313" key="14">
    <source>
        <dbReference type="Proteomes" id="UP001163046"/>
    </source>
</evidence>
<dbReference type="OrthoDB" id="5983939at2759"/>
<comment type="caution">
    <text evidence="13">The sequence shown here is derived from an EMBL/GenBank/DDBJ whole genome shotgun (WGS) entry which is preliminary data.</text>
</comment>
<keyword evidence="13" id="KW-0067">ATP-binding</keyword>
<evidence type="ECO:0000256" key="11">
    <source>
        <dbReference type="SAM" id="SignalP"/>
    </source>
</evidence>
<dbReference type="GO" id="GO:0070062">
    <property type="term" value="C:extracellular exosome"/>
    <property type="evidence" value="ECO:0007669"/>
    <property type="project" value="TreeGrafter"/>
</dbReference>
<dbReference type="PROSITE" id="PS50869">
    <property type="entry name" value="BRICHOS"/>
    <property type="match status" value="1"/>
</dbReference>
<dbReference type="GO" id="GO:0042985">
    <property type="term" value="P:negative regulation of amyloid precursor protein biosynthetic process"/>
    <property type="evidence" value="ECO:0007669"/>
    <property type="project" value="TreeGrafter"/>
</dbReference>
<feature type="signal peptide" evidence="11">
    <location>
        <begin position="1"/>
        <end position="17"/>
    </location>
</feature>
<name>A0A9X0CGS5_9CNID</name>
<dbReference type="GO" id="GO:0005886">
    <property type="term" value="C:plasma membrane"/>
    <property type="evidence" value="ECO:0007669"/>
    <property type="project" value="UniProtKB-UniRule"/>
</dbReference>
<keyword evidence="14" id="KW-1185">Reference proteome</keyword>
<keyword evidence="6" id="KW-0472">Membrane</keyword>
<dbReference type="InterPro" id="IPR040145">
    <property type="entry name" value="ITM2"/>
</dbReference>
<gene>
    <name evidence="13" type="primary">ABCF3_2</name>
    <name evidence="13" type="ORF">OS493_002767</name>
</gene>
<comment type="similarity">
    <text evidence="2 9">Belongs to the ITM2 family.</text>
</comment>
<reference evidence="13" key="1">
    <citation type="submission" date="2023-01" db="EMBL/GenBank/DDBJ databases">
        <title>Genome assembly of the deep-sea coral Lophelia pertusa.</title>
        <authorList>
            <person name="Herrera S."/>
            <person name="Cordes E."/>
        </authorList>
    </citation>
    <scope>NUCLEOTIDE SEQUENCE</scope>
    <source>
        <strain evidence="13">USNM1676648</strain>
        <tissue evidence="13">Polyp</tissue>
    </source>
</reference>
<dbReference type="GO" id="GO:0001540">
    <property type="term" value="F:amyloid-beta binding"/>
    <property type="evidence" value="ECO:0007669"/>
    <property type="project" value="TreeGrafter"/>
</dbReference>
<evidence type="ECO:0000256" key="9">
    <source>
        <dbReference type="RuleBase" id="RU367061"/>
    </source>
</evidence>
<evidence type="ECO:0000256" key="2">
    <source>
        <dbReference type="ARBA" id="ARBA00006794"/>
    </source>
</evidence>
<keyword evidence="5" id="KW-1133">Transmembrane helix</keyword>
<feature type="chain" id="PRO_5040942139" description="Integral membrane protein 2" evidence="11">
    <location>
        <begin position="18"/>
        <end position="300"/>
    </location>
</feature>
<keyword evidence="8" id="KW-0325">Glycoprotein</keyword>
<dbReference type="GO" id="GO:0005524">
    <property type="term" value="F:ATP binding"/>
    <property type="evidence" value="ECO:0007669"/>
    <property type="project" value="UniProtKB-KW"/>
</dbReference>
<dbReference type="PANTHER" id="PTHR10962">
    <property type="entry name" value="INTEGRAL TRANSMEMBRANE PROTEIN 2"/>
    <property type="match status" value="1"/>
</dbReference>
<evidence type="ECO:0000256" key="4">
    <source>
        <dbReference type="ARBA" id="ARBA00022968"/>
    </source>
</evidence>
<dbReference type="EMBL" id="MU827778">
    <property type="protein sequence ID" value="KAJ7340044.1"/>
    <property type="molecule type" value="Genomic_DNA"/>
</dbReference>
<evidence type="ECO:0000256" key="6">
    <source>
        <dbReference type="ARBA" id="ARBA00023136"/>
    </source>
</evidence>
<evidence type="ECO:0000256" key="1">
    <source>
        <dbReference type="ARBA" id="ARBA00004606"/>
    </source>
</evidence>
<evidence type="ECO:0000256" key="7">
    <source>
        <dbReference type="ARBA" id="ARBA00023157"/>
    </source>
</evidence>
<dbReference type="InterPro" id="IPR007084">
    <property type="entry name" value="BRICHOS_dom"/>
</dbReference>
<keyword evidence="7" id="KW-1015">Disulfide bond</keyword>
<keyword evidence="13" id="KW-0547">Nucleotide-binding</keyword>
<evidence type="ECO:0000313" key="13">
    <source>
        <dbReference type="EMBL" id="KAJ7340044.1"/>
    </source>
</evidence>
<evidence type="ECO:0000256" key="5">
    <source>
        <dbReference type="ARBA" id="ARBA00022989"/>
    </source>
</evidence>
<dbReference type="GO" id="GO:0005794">
    <property type="term" value="C:Golgi apparatus"/>
    <property type="evidence" value="ECO:0007669"/>
    <property type="project" value="TreeGrafter"/>
</dbReference>
<proteinExistence type="inferred from homology"/>
<dbReference type="PANTHER" id="PTHR10962:SF1">
    <property type="entry name" value="INTEGRAL MEMBRANE PROTEIN 2"/>
    <property type="match status" value="1"/>
</dbReference>
<evidence type="ECO:0000256" key="10">
    <source>
        <dbReference type="SAM" id="MobiDB-lite"/>
    </source>
</evidence>
<dbReference type="Proteomes" id="UP001163046">
    <property type="component" value="Unassembled WGS sequence"/>
</dbReference>
<feature type="domain" description="BRICHOS" evidence="12">
    <location>
        <begin position="69"/>
        <end position="161"/>
    </location>
</feature>
<keyword evidence="11" id="KW-0732">Signal</keyword>